<keyword evidence="2" id="KW-1185">Reference proteome</keyword>
<evidence type="ECO:0000313" key="2">
    <source>
        <dbReference type="Proteomes" id="UP001162992"/>
    </source>
</evidence>
<sequence length="336" mass="36750">MVALMRESRAMNWPWPLPLLRAARNSTLKFAFPSLTHICSSSSSHSGGRIASLQLNETQVIINKKPMRIIQPGDVDEVLEMYISEDRLDGDPYWCRVWPSAIALAEEILNHPQTVKGLRVCELGAGLGLGGLAATISGAADVVLYDREPFALLCALLTIHANCPGVVTNLASVLQLCSSQVSLTLPCGIPNLPYETAMSACIKDPTSLLAESIVKGMSGSLEVRAELFDWTCSQNTFPFDVVLASDVLYDKMAIPFLTNVIPRLLRKGSKASLLLTDPVHRTPENREMFLNLLKSSTTSQLVVHQGDPVCSVSRRNPEMEGRLHDVELILMKTGNI</sequence>
<accession>A0ACC2CIL6</accession>
<dbReference type="Proteomes" id="UP001162992">
    <property type="component" value="Chromosome 10"/>
</dbReference>
<name>A0ACC2CIL6_DIPCM</name>
<comment type="caution">
    <text evidence="1">The sequence shown here is derived from an EMBL/GenBank/DDBJ whole genome shotgun (WGS) entry which is preliminary data.</text>
</comment>
<reference evidence="2" key="1">
    <citation type="journal article" date="2024" name="Proc. Natl. Acad. Sci. U.S.A.">
        <title>Extraordinary preservation of gene collinearity over three hundred million years revealed in homosporous lycophytes.</title>
        <authorList>
            <person name="Li C."/>
            <person name="Wickell D."/>
            <person name="Kuo L.Y."/>
            <person name="Chen X."/>
            <person name="Nie B."/>
            <person name="Liao X."/>
            <person name="Peng D."/>
            <person name="Ji J."/>
            <person name="Jenkins J."/>
            <person name="Williams M."/>
            <person name="Shu S."/>
            <person name="Plott C."/>
            <person name="Barry K."/>
            <person name="Rajasekar S."/>
            <person name="Grimwood J."/>
            <person name="Han X."/>
            <person name="Sun S."/>
            <person name="Hou Z."/>
            <person name="He W."/>
            <person name="Dai G."/>
            <person name="Sun C."/>
            <person name="Schmutz J."/>
            <person name="Leebens-Mack J.H."/>
            <person name="Li F.W."/>
            <person name="Wang L."/>
        </authorList>
    </citation>
    <scope>NUCLEOTIDE SEQUENCE [LARGE SCALE GENOMIC DNA]</scope>
    <source>
        <strain evidence="2">cv. PW_Plant_1</strain>
    </source>
</reference>
<protein>
    <submittedName>
        <fullName evidence="1">Uncharacterized protein</fullName>
    </submittedName>
</protein>
<proteinExistence type="predicted"/>
<evidence type="ECO:0000313" key="1">
    <source>
        <dbReference type="EMBL" id="KAJ7541791.1"/>
    </source>
</evidence>
<organism evidence="1 2">
    <name type="scientific">Diphasiastrum complanatum</name>
    <name type="common">Issler's clubmoss</name>
    <name type="synonym">Lycopodium complanatum</name>
    <dbReference type="NCBI Taxonomy" id="34168"/>
    <lineage>
        <taxon>Eukaryota</taxon>
        <taxon>Viridiplantae</taxon>
        <taxon>Streptophyta</taxon>
        <taxon>Embryophyta</taxon>
        <taxon>Tracheophyta</taxon>
        <taxon>Lycopodiopsida</taxon>
        <taxon>Lycopodiales</taxon>
        <taxon>Lycopodiaceae</taxon>
        <taxon>Lycopodioideae</taxon>
        <taxon>Diphasiastrum</taxon>
    </lineage>
</organism>
<dbReference type="EMBL" id="CM055101">
    <property type="protein sequence ID" value="KAJ7541791.1"/>
    <property type="molecule type" value="Genomic_DNA"/>
</dbReference>
<gene>
    <name evidence="1" type="ORF">O6H91_10G077100</name>
</gene>